<dbReference type="Proteomes" id="UP000424872">
    <property type="component" value="Plasmid pMSR2B"/>
</dbReference>
<reference evidence="2" key="1">
    <citation type="submission" date="2017-11" db="EMBL/GenBank/DDBJ databases">
        <title>Genome sequence of Pantoea sp. MSR2.</title>
        <authorList>
            <person name="Nascimento F.X."/>
        </authorList>
    </citation>
    <scope>NUCLEOTIDE SEQUENCE [LARGE SCALE GENOMIC DNA]</scope>
    <source>
        <strain evidence="2">MSR2</strain>
        <plasmid evidence="2">pmsr2b</plasmid>
    </source>
</reference>
<sequence length="59" mass="6760">MKLVVEVHDSVIHNAQYCKLPTEAKFVLILIDLFARGINEVLLIRRALLNAEKYSSFIC</sequence>
<evidence type="ECO:0000313" key="2">
    <source>
        <dbReference type="Proteomes" id="UP000424872"/>
    </source>
</evidence>
<accession>A0AAP9HB03</accession>
<dbReference type="KEGG" id="ppho:CTZ24_23920"/>
<gene>
    <name evidence="1" type="ORF">CTZ24_23920</name>
</gene>
<name>A0AAP9HB03_9GAMM</name>
<dbReference type="AlphaFoldDB" id="A0AAP9HB03"/>
<geneLocation type="plasmid" evidence="2">
    <name>pmsr2b</name>
</geneLocation>
<proteinExistence type="predicted"/>
<dbReference type="EMBL" id="CP024638">
    <property type="protein sequence ID" value="QGR09519.1"/>
    <property type="molecule type" value="Genomic_DNA"/>
</dbReference>
<protein>
    <submittedName>
        <fullName evidence="1">Uncharacterized protein</fullName>
    </submittedName>
</protein>
<evidence type="ECO:0000313" key="1">
    <source>
        <dbReference type="EMBL" id="QGR09519.1"/>
    </source>
</evidence>
<keyword evidence="1" id="KW-0614">Plasmid</keyword>
<organism evidence="1 2">
    <name type="scientific">Pantoea phytobeneficialis</name>
    <dbReference type="NCBI Taxonomy" id="2052056"/>
    <lineage>
        <taxon>Bacteria</taxon>
        <taxon>Pseudomonadati</taxon>
        <taxon>Pseudomonadota</taxon>
        <taxon>Gammaproteobacteria</taxon>
        <taxon>Enterobacterales</taxon>
        <taxon>Erwiniaceae</taxon>
        <taxon>Pantoea</taxon>
    </lineage>
</organism>